<sequence length="113" mass="12775">MDLFSFTFIHIVVVAVAAVAAIAAIATIVAVIVAVVVDIKITDKKFLLPVMVYLKTCSFDRVNSSFQSNLLKCSLLLFFLPLCLFFKLPYCRFQDLTEIYNVFIKKNKQMSLI</sequence>
<evidence type="ECO:0000256" key="1">
    <source>
        <dbReference type="SAM" id="Phobius"/>
    </source>
</evidence>
<accession>A0A8H3ZZU3</accession>
<evidence type="ECO:0000313" key="3">
    <source>
        <dbReference type="Proteomes" id="UP000439903"/>
    </source>
</evidence>
<organism evidence="2 3">
    <name type="scientific">Gigaspora margarita</name>
    <dbReference type="NCBI Taxonomy" id="4874"/>
    <lineage>
        <taxon>Eukaryota</taxon>
        <taxon>Fungi</taxon>
        <taxon>Fungi incertae sedis</taxon>
        <taxon>Mucoromycota</taxon>
        <taxon>Glomeromycotina</taxon>
        <taxon>Glomeromycetes</taxon>
        <taxon>Diversisporales</taxon>
        <taxon>Gigasporaceae</taxon>
        <taxon>Gigaspora</taxon>
    </lineage>
</organism>
<reference evidence="2 3" key="1">
    <citation type="journal article" date="2019" name="Environ. Microbiol.">
        <title>At the nexus of three kingdoms: the genome of the mycorrhizal fungus Gigaspora margarita provides insights into plant, endobacterial and fungal interactions.</title>
        <authorList>
            <person name="Venice F."/>
            <person name="Ghignone S."/>
            <person name="Salvioli di Fossalunga A."/>
            <person name="Amselem J."/>
            <person name="Novero M."/>
            <person name="Xianan X."/>
            <person name="Sedzielewska Toro K."/>
            <person name="Morin E."/>
            <person name="Lipzen A."/>
            <person name="Grigoriev I.V."/>
            <person name="Henrissat B."/>
            <person name="Martin F.M."/>
            <person name="Bonfante P."/>
        </authorList>
    </citation>
    <scope>NUCLEOTIDE SEQUENCE [LARGE SCALE GENOMIC DNA]</scope>
    <source>
        <strain evidence="2 3">BEG34</strain>
    </source>
</reference>
<evidence type="ECO:0000313" key="2">
    <source>
        <dbReference type="EMBL" id="KAF0381421.1"/>
    </source>
</evidence>
<gene>
    <name evidence="2" type="ORF">F8M41_012103</name>
</gene>
<proteinExistence type="predicted"/>
<name>A0A8H3ZZU3_GIGMA</name>
<protein>
    <submittedName>
        <fullName evidence="2">Uncharacterized protein</fullName>
    </submittedName>
</protein>
<dbReference type="EMBL" id="WTPW01002467">
    <property type="protein sequence ID" value="KAF0381421.1"/>
    <property type="molecule type" value="Genomic_DNA"/>
</dbReference>
<dbReference type="AlphaFoldDB" id="A0A8H3ZZU3"/>
<comment type="caution">
    <text evidence="2">The sequence shown here is derived from an EMBL/GenBank/DDBJ whole genome shotgun (WGS) entry which is preliminary data.</text>
</comment>
<keyword evidence="3" id="KW-1185">Reference proteome</keyword>
<dbReference type="Proteomes" id="UP000439903">
    <property type="component" value="Unassembled WGS sequence"/>
</dbReference>
<keyword evidence="1" id="KW-0472">Membrane</keyword>
<keyword evidence="1" id="KW-0812">Transmembrane</keyword>
<feature type="transmembrane region" description="Helical" evidence="1">
    <location>
        <begin position="6"/>
        <end position="37"/>
    </location>
</feature>
<keyword evidence="1" id="KW-1133">Transmembrane helix</keyword>